<reference evidence="2 3" key="1">
    <citation type="submission" date="2020-09" db="EMBL/GenBank/DDBJ databases">
        <title>De no assembly of potato wild relative species, Solanum commersonii.</title>
        <authorList>
            <person name="Cho K."/>
        </authorList>
    </citation>
    <scope>NUCLEOTIDE SEQUENCE [LARGE SCALE GENOMIC DNA]</scope>
    <source>
        <strain evidence="2">LZ3.2</strain>
        <tissue evidence="2">Leaf</tissue>
    </source>
</reference>
<proteinExistence type="predicted"/>
<dbReference type="AlphaFoldDB" id="A0A9J5Y8L9"/>
<keyword evidence="3" id="KW-1185">Reference proteome</keyword>
<name>A0A9J5Y8L9_SOLCO</name>
<protein>
    <submittedName>
        <fullName evidence="2">Uncharacterized protein</fullName>
    </submittedName>
</protein>
<sequence length="111" mass="12001">MSSPSRSSSHPPPVALLSSLSSSLLAPSRLFSPARMMRQIAASFSSLQSQAPSNQHQQPARRATSSPANINQRESQLRKAIGEIAVHQKQRQQRTSEILASPFLSSPGEPD</sequence>
<feature type="region of interest" description="Disordered" evidence="1">
    <location>
        <begin position="87"/>
        <end position="111"/>
    </location>
</feature>
<dbReference type="Proteomes" id="UP000824120">
    <property type="component" value="Chromosome 7"/>
</dbReference>
<evidence type="ECO:0000313" key="2">
    <source>
        <dbReference type="EMBL" id="KAG5595896.1"/>
    </source>
</evidence>
<comment type="caution">
    <text evidence="2">The sequence shown here is derived from an EMBL/GenBank/DDBJ whole genome shotgun (WGS) entry which is preliminary data.</text>
</comment>
<feature type="region of interest" description="Disordered" evidence="1">
    <location>
        <begin position="45"/>
        <end position="71"/>
    </location>
</feature>
<accession>A0A9J5Y8L9</accession>
<gene>
    <name evidence="2" type="ORF">H5410_037128</name>
</gene>
<evidence type="ECO:0000313" key="3">
    <source>
        <dbReference type="Proteomes" id="UP000824120"/>
    </source>
</evidence>
<organism evidence="2 3">
    <name type="scientific">Solanum commersonii</name>
    <name type="common">Commerson's wild potato</name>
    <name type="synonym">Commerson's nightshade</name>
    <dbReference type="NCBI Taxonomy" id="4109"/>
    <lineage>
        <taxon>Eukaryota</taxon>
        <taxon>Viridiplantae</taxon>
        <taxon>Streptophyta</taxon>
        <taxon>Embryophyta</taxon>
        <taxon>Tracheophyta</taxon>
        <taxon>Spermatophyta</taxon>
        <taxon>Magnoliopsida</taxon>
        <taxon>eudicotyledons</taxon>
        <taxon>Gunneridae</taxon>
        <taxon>Pentapetalae</taxon>
        <taxon>asterids</taxon>
        <taxon>lamiids</taxon>
        <taxon>Solanales</taxon>
        <taxon>Solanaceae</taxon>
        <taxon>Solanoideae</taxon>
        <taxon>Solaneae</taxon>
        <taxon>Solanum</taxon>
    </lineage>
</organism>
<dbReference type="EMBL" id="JACXVP010000007">
    <property type="protein sequence ID" value="KAG5595896.1"/>
    <property type="molecule type" value="Genomic_DNA"/>
</dbReference>
<evidence type="ECO:0000256" key="1">
    <source>
        <dbReference type="SAM" id="MobiDB-lite"/>
    </source>
</evidence>